<proteinExistence type="predicted"/>
<accession>A0A2T5EJ78</accession>
<protein>
    <submittedName>
        <fullName evidence="1">Uncharacterized protein</fullName>
    </submittedName>
</protein>
<name>A0A2T5EJ78_VIBSP</name>
<dbReference type="EMBL" id="PIFK01000086">
    <property type="protein sequence ID" value="PTP20211.1"/>
    <property type="molecule type" value="Genomic_DNA"/>
</dbReference>
<evidence type="ECO:0000313" key="2">
    <source>
        <dbReference type="Proteomes" id="UP000244197"/>
    </source>
</evidence>
<comment type="caution">
    <text evidence="1">The sequence shown here is derived from an EMBL/GenBank/DDBJ whole genome shotgun (WGS) entry which is preliminary data.</text>
</comment>
<dbReference type="Proteomes" id="UP000244197">
    <property type="component" value="Unassembled WGS sequence"/>
</dbReference>
<dbReference type="RefSeq" id="WP_108188376.1">
    <property type="nucleotide sequence ID" value="NZ_PIFK01000086.1"/>
</dbReference>
<organism evidence="1 2">
    <name type="scientific">Vibrio splendidus</name>
    <dbReference type="NCBI Taxonomy" id="29497"/>
    <lineage>
        <taxon>Bacteria</taxon>
        <taxon>Pseudomonadati</taxon>
        <taxon>Pseudomonadota</taxon>
        <taxon>Gammaproteobacteria</taxon>
        <taxon>Vibrionales</taxon>
        <taxon>Vibrionaceae</taxon>
        <taxon>Vibrio</taxon>
    </lineage>
</organism>
<dbReference type="AlphaFoldDB" id="A0A2T5EJ78"/>
<evidence type="ECO:0000313" key="1">
    <source>
        <dbReference type="EMBL" id="PTP20211.1"/>
    </source>
</evidence>
<gene>
    <name evidence="1" type="ORF">CWO07_24175</name>
</gene>
<sequence>MKELDKDKVARLKEAAFYGMNKTAMARYAGICRTTLNNWLKENEEFKDLILESRGDGDLQVAKAIHEEATTGRNSSLLVHLSTKRLKNSEFNNDWDDALNATEENGKVTILNAEPDSELLAKFAALTSKQG</sequence>
<reference evidence="1 2" key="1">
    <citation type="submission" date="2017-11" db="EMBL/GenBank/DDBJ databases">
        <title>Population delineation of vibrios coincides with oyster pathogenicity.</title>
        <authorList>
            <person name="Bruto M."/>
            <person name="Labreuche Y."/>
            <person name="James A."/>
            <person name="Piel D."/>
            <person name="Chenivesse S."/>
            <person name="Petton B."/>
            <person name="Polz M.F."/>
            <person name="Le Roux F."/>
        </authorList>
    </citation>
    <scope>NUCLEOTIDE SEQUENCE [LARGE SCALE GENOMIC DNA]</scope>
    <source>
        <strain evidence="1 2">FF_144</strain>
    </source>
</reference>